<evidence type="ECO:0000313" key="2">
    <source>
        <dbReference type="Proteomes" id="UP001501170"/>
    </source>
</evidence>
<dbReference type="RefSeq" id="WP_006897328.1">
    <property type="nucleotide sequence ID" value="NZ_BAAARB010000021.1"/>
</dbReference>
<dbReference type="Proteomes" id="UP001501170">
    <property type="component" value="Unassembled WGS sequence"/>
</dbReference>
<dbReference type="InterPro" id="IPR035959">
    <property type="entry name" value="RutC-like_sf"/>
</dbReference>
<protein>
    <recommendedName>
        <fullName evidence="3">RidA family protein</fullName>
    </recommendedName>
</protein>
<reference evidence="2" key="1">
    <citation type="journal article" date="2019" name="Int. J. Syst. Evol. Microbiol.">
        <title>The Global Catalogue of Microorganisms (GCM) 10K type strain sequencing project: providing services to taxonomists for standard genome sequencing and annotation.</title>
        <authorList>
            <consortium name="The Broad Institute Genomics Platform"/>
            <consortium name="The Broad Institute Genome Sequencing Center for Infectious Disease"/>
            <person name="Wu L."/>
            <person name="Ma J."/>
        </authorList>
    </citation>
    <scope>NUCLEOTIDE SEQUENCE [LARGE SCALE GENOMIC DNA]</scope>
    <source>
        <strain evidence="2">JCM 16227</strain>
    </source>
</reference>
<dbReference type="EMBL" id="BAAARB010000021">
    <property type="protein sequence ID" value="GAA2389430.1"/>
    <property type="molecule type" value="Genomic_DNA"/>
</dbReference>
<dbReference type="InterPro" id="IPR006175">
    <property type="entry name" value="YjgF/YER057c/UK114"/>
</dbReference>
<gene>
    <name evidence="1" type="ORF">GCM10009855_31950</name>
</gene>
<comment type="caution">
    <text evidence="1">The sequence shown here is derived from an EMBL/GenBank/DDBJ whole genome shotgun (WGS) entry which is preliminary data.</text>
</comment>
<evidence type="ECO:0008006" key="3">
    <source>
        <dbReference type="Google" id="ProtNLM"/>
    </source>
</evidence>
<accession>A0ABP5UX56</accession>
<dbReference type="SUPFAM" id="SSF55298">
    <property type="entry name" value="YjgF-like"/>
    <property type="match status" value="1"/>
</dbReference>
<keyword evidence="2" id="KW-1185">Reference proteome</keyword>
<dbReference type="Pfam" id="PF01042">
    <property type="entry name" value="Ribonuc_L-PSP"/>
    <property type="match status" value="1"/>
</dbReference>
<organism evidence="1 2">
    <name type="scientific">Gordonia cholesterolivorans</name>
    <dbReference type="NCBI Taxonomy" id="559625"/>
    <lineage>
        <taxon>Bacteria</taxon>
        <taxon>Bacillati</taxon>
        <taxon>Actinomycetota</taxon>
        <taxon>Actinomycetes</taxon>
        <taxon>Mycobacteriales</taxon>
        <taxon>Gordoniaceae</taxon>
        <taxon>Gordonia</taxon>
    </lineage>
</organism>
<dbReference type="Gene3D" id="3.30.1330.40">
    <property type="entry name" value="RutC-like"/>
    <property type="match status" value="1"/>
</dbReference>
<name>A0ABP5UX56_9ACTN</name>
<proteinExistence type="predicted"/>
<evidence type="ECO:0000313" key="1">
    <source>
        <dbReference type="EMBL" id="GAA2389430.1"/>
    </source>
</evidence>
<dbReference type="CDD" id="cd00448">
    <property type="entry name" value="YjgF_YER057c_UK114_family"/>
    <property type="match status" value="1"/>
</dbReference>
<sequence>MTEPEYFRSATLHDGGFAYGAQTAPGALIFTAGISPLDADGAIVGANDPEAQVRRAVECLDVLLAERGAARSGIVKLTVYVAAAGADELGAVWLALDTAFDATPPSIVLGVSALPYPGQRVEIEAVVAVSGGHIPHAPVERGSV</sequence>